<keyword evidence="3" id="KW-1185">Reference proteome</keyword>
<evidence type="ECO:0000256" key="1">
    <source>
        <dbReference type="SAM" id="MobiDB-lite"/>
    </source>
</evidence>
<dbReference type="PANTHER" id="PTHR21581">
    <property type="entry name" value="D-ALANYL-D-ALANINE CARBOXYPEPTIDASE"/>
    <property type="match status" value="1"/>
</dbReference>
<evidence type="ECO:0008006" key="4">
    <source>
        <dbReference type="Google" id="ProtNLM"/>
    </source>
</evidence>
<dbReference type="SUPFAM" id="SSF48452">
    <property type="entry name" value="TPR-like"/>
    <property type="match status" value="1"/>
</dbReference>
<organism evidence="2 3">
    <name type="scientific">Arthroderma benhamiae (strain ATCC MYA-4681 / CBS 112371)</name>
    <name type="common">Trichophyton mentagrophytes</name>
    <dbReference type="NCBI Taxonomy" id="663331"/>
    <lineage>
        <taxon>Eukaryota</taxon>
        <taxon>Fungi</taxon>
        <taxon>Dikarya</taxon>
        <taxon>Ascomycota</taxon>
        <taxon>Pezizomycotina</taxon>
        <taxon>Eurotiomycetes</taxon>
        <taxon>Eurotiomycetidae</taxon>
        <taxon>Onygenales</taxon>
        <taxon>Arthrodermataceae</taxon>
        <taxon>Trichophyton</taxon>
    </lineage>
</organism>
<dbReference type="Gene3D" id="1.25.40.10">
    <property type="entry name" value="Tetratricopeptide repeat domain"/>
    <property type="match status" value="2"/>
</dbReference>
<dbReference type="AlphaFoldDB" id="D4AMN1"/>
<dbReference type="STRING" id="663331.D4AMN1"/>
<dbReference type="KEGG" id="abe:ARB_05484"/>
<feature type="compositionally biased region" description="Basic and acidic residues" evidence="1">
    <location>
        <begin position="42"/>
        <end position="56"/>
    </location>
</feature>
<reference evidence="3" key="1">
    <citation type="journal article" date="2011" name="Genome Biol.">
        <title>Comparative and functional genomics provide insights into the pathogenicity of dermatophytic fungi.</title>
        <authorList>
            <person name="Burmester A."/>
            <person name="Shelest E."/>
            <person name="Gloeckner G."/>
            <person name="Heddergott C."/>
            <person name="Schindler S."/>
            <person name="Staib P."/>
            <person name="Heidel A."/>
            <person name="Felder M."/>
            <person name="Petzold A."/>
            <person name="Szafranski K."/>
            <person name="Feuermann M."/>
            <person name="Pedruzzi I."/>
            <person name="Priebe S."/>
            <person name="Groth M."/>
            <person name="Winkler R."/>
            <person name="Li W."/>
            <person name="Kniemeyer O."/>
            <person name="Schroeckh V."/>
            <person name="Hertweck C."/>
            <person name="Hube B."/>
            <person name="White T.C."/>
            <person name="Platzer M."/>
            <person name="Guthke R."/>
            <person name="Heitman J."/>
            <person name="Woestemeyer J."/>
            <person name="Zipfel P.F."/>
            <person name="Monod M."/>
            <person name="Brakhage A.A."/>
        </authorList>
    </citation>
    <scope>NUCLEOTIDE SEQUENCE [LARGE SCALE GENOMIC DNA]</scope>
    <source>
        <strain evidence="3">ATCC MYA-4681 / CBS 112371</strain>
    </source>
</reference>
<accession>D4AMN1</accession>
<dbReference type="EMBL" id="ABSU01000003">
    <property type="protein sequence ID" value="EFE35442.1"/>
    <property type="molecule type" value="Genomic_DNA"/>
</dbReference>
<evidence type="ECO:0000313" key="3">
    <source>
        <dbReference type="Proteomes" id="UP000008866"/>
    </source>
</evidence>
<dbReference type="PANTHER" id="PTHR21581:SF6">
    <property type="entry name" value="TRAFFICKING PROTEIN PARTICLE COMPLEX SUBUNIT 12"/>
    <property type="match status" value="1"/>
</dbReference>
<comment type="caution">
    <text evidence="2">The sequence shown here is derived from an EMBL/GenBank/DDBJ whole genome shotgun (WGS) entry which is preliminary data.</text>
</comment>
<sequence>MWSVHSPPGRNPLLPVQAFHDFNLLGQSVLGAGWTQAAAVQRTEDREKGRERERERERGSVWACECMCPPWNPPAHSIGGMCLPNTRSPTPAAASGNRDSKTSSLPFHPARDLIASPKDSPHIQVAQNFSFLHQPEIFHPISQLEIPLPFRSEFPSLLPGQPLESALQQLDDLCKKGHYLPAAHFAATILTSSLITSTDYSAIFSLLYTRLTCLLLTGNTLLAAEESKALQDLNSSFYYVDVKPDLPKEDGSSQEPPEKAHLAPWPLRVIAVRLQSIGFSDTRRGISGLYDLGLEARRHIIRPSVGAEEKALWKARLGDLGIRVVNALVEMGDLEAARRSLASMASPSKSDAHRLQQRALLHLRVGDVDSAKDLFSSVSNPSANIVEPLLKMAEGKFDEAVTGWNDLLKTYTGTDDEVLIKQNLAVCLLYVGDLKQSREILEALVDDHNSFQSLTFNLATVYELCSENSGALKEALAERVAEHPQSEHRNWEIPNGAFKI</sequence>
<dbReference type="Proteomes" id="UP000008866">
    <property type="component" value="Unassembled WGS sequence"/>
</dbReference>
<dbReference type="GO" id="GO:0005794">
    <property type="term" value="C:Golgi apparatus"/>
    <property type="evidence" value="ECO:0007669"/>
    <property type="project" value="TreeGrafter"/>
</dbReference>
<dbReference type="GO" id="GO:0030008">
    <property type="term" value="C:TRAPP complex"/>
    <property type="evidence" value="ECO:0007669"/>
    <property type="project" value="TreeGrafter"/>
</dbReference>
<gene>
    <name evidence="2" type="ORF">ARB_05484</name>
</gene>
<dbReference type="RefSeq" id="XP_003016087.1">
    <property type="nucleotide sequence ID" value="XM_003016041.1"/>
</dbReference>
<feature type="region of interest" description="Disordered" evidence="1">
    <location>
        <begin position="37"/>
        <end position="56"/>
    </location>
</feature>
<proteinExistence type="predicted"/>
<dbReference type="HOGENOM" id="CLU_022275_0_0_1"/>
<evidence type="ECO:0000313" key="2">
    <source>
        <dbReference type="EMBL" id="EFE35442.1"/>
    </source>
</evidence>
<dbReference type="eggNOG" id="KOG2796">
    <property type="taxonomic scope" value="Eukaryota"/>
</dbReference>
<dbReference type="GeneID" id="9524076"/>
<dbReference type="InterPro" id="IPR011990">
    <property type="entry name" value="TPR-like_helical_dom_sf"/>
</dbReference>
<name>D4AMN1_ARTBC</name>
<protein>
    <recommendedName>
        <fullName evidence="4">Trafficking protein particle complex subunit 12</fullName>
    </recommendedName>
</protein>
<dbReference type="OMA" id="QDPQAYH"/>